<dbReference type="AlphaFoldDB" id="C1FA12"/>
<dbReference type="InParanoid" id="C1FA12"/>
<evidence type="ECO:0000313" key="1">
    <source>
        <dbReference type="EMBL" id="ACO32945.1"/>
    </source>
</evidence>
<dbReference type="KEGG" id="aca:ACP_0391"/>
<reference evidence="1 2" key="1">
    <citation type="journal article" date="2009" name="Appl. Environ. Microbiol.">
        <title>Three genomes from the phylum Acidobacteria provide insight into the lifestyles of these microorganisms in soils.</title>
        <authorList>
            <person name="Ward N.L."/>
            <person name="Challacombe J.F."/>
            <person name="Janssen P.H."/>
            <person name="Henrissat B."/>
            <person name="Coutinho P.M."/>
            <person name="Wu M."/>
            <person name="Xie G."/>
            <person name="Haft D.H."/>
            <person name="Sait M."/>
            <person name="Badger J."/>
            <person name="Barabote R.D."/>
            <person name="Bradley B."/>
            <person name="Brettin T.S."/>
            <person name="Brinkac L.M."/>
            <person name="Bruce D."/>
            <person name="Creasy T."/>
            <person name="Daugherty S.C."/>
            <person name="Davidsen T.M."/>
            <person name="DeBoy R.T."/>
            <person name="Detter J.C."/>
            <person name="Dodson R.J."/>
            <person name="Durkin A.S."/>
            <person name="Ganapathy A."/>
            <person name="Gwinn-Giglio M."/>
            <person name="Han C.S."/>
            <person name="Khouri H."/>
            <person name="Kiss H."/>
            <person name="Kothari S.P."/>
            <person name="Madupu R."/>
            <person name="Nelson K.E."/>
            <person name="Nelson W.C."/>
            <person name="Paulsen I."/>
            <person name="Penn K."/>
            <person name="Ren Q."/>
            <person name="Rosovitz M.J."/>
            <person name="Selengut J.D."/>
            <person name="Shrivastava S."/>
            <person name="Sullivan S.A."/>
            <person name="Tapia R."/>
            <person name="Thompson L.S."/>
            <person name="Watkins K.L."/>
            <person name="Yang Q."/>
            <person name="Yu C."/>
            <person name="Zafar N."/>
            <person name="Zhou L."/>
            <person name="Kuske C.R."/>
        </authorList>
    </citation>
    <scope>NUCLEOTIDE SEQUENCE [LARGE SCALE GENOMIC DNA]</scope>
    <source>
        <strain evidence="2">ATCC 51196 / DSM 11244 / BCRC 80197 / JCM 7670 / NBRC 15755 / NCIMB 13165 / 161</strain>
    </source>
</reference>
<evidence type="ECO:0000313" key="2">
    <source>
        <dbReference type="Proteomes" id="UP000002207"/>
    </source>
</evidence>
<organism evidence="1 2">
    <name type="scientific">Acidobacterium capsulatum (strain ATCC 51196 / DSM 11244 / BCRC 80197 / JCM 7670 / NBRC 15755 / NCIMB 13165 / 161)</name>
    <dbReference type="NCBI Taxonomy" id="240015"/>
    <lineage>
        <taxon>Bacteria</taxon>
        <taxon>Pseudomonadati</taxon>
        <taxon>Acidobacteriota</taxon>
        <taxon>Terriglobia</taxon>
        <taxon>Terriglobales</taxon>
        <taxon>Acidobacteriaceae</taxon>
        <taxon>Acidobacterium</taxon>
    </lineage>
</organism>
<dbReference type="HOGENOM" id="CLU_2490703_0_0_0"/>
<dbReference type="EMBL" id="CP001472">
    <property type="protein sequence ID" value="ACO32945.1"/>
    <property type="molecule type" value="Genomic_DNA"/>
</dbReference>
<dbReference type="STRING" id="240015.ACP_0391"/>
<keyword evidence="2" id="KW-1185">Reference proteome</keyword>
<accession>C1FA12</accession>
<dbReference type="Proteomes" id="UP000002207">
    <property type="component" value="Chromosome"/>
</dbReference>
<gene>
    <name evidence="1" type="ordered locus">ACP_0391</name>
</gene>
<proteinExistence type="predicted"/>
<protein>
    <submittedName>
        <fullName evidence="1">Uncharacterized protein</fullName>
    </submittedName>
</protein>
<name>C1FA12_ACIC5</name>
<sequence length="86" mass="9474">MRRRNRKNISARNVIAALKSTIPQNTPKAIVHIVAGAVTVDLGAAGIKESSWQKSCRFRPTPAHFPQISHLAMLLVPPSHLPFTRV</sequence>